<evidence type="ECO:0000313" key="3">
    <source>
        <dbReference type="Proteomes" id="UP000607559"/>
    </source>
</evidence>
<comment type="caution">
    <text evidence="2">The sequence shown here is derived from an EMBL/GenBank/DDBJ whole genome shotgun (WGS) entry which is preliminary data.</text>
</comment>
<evidence type="ECO:0000313" key="2">
    <source>
        <dbReference type="EMBL" id="GGA95052.1"/>
    </source>
</evidence>
<proteinExistence type="predicted"/>
<dbReference type="RefSeq" id="WP_188930774.1">
    <property type="nucleotide sequence ID" value="NZ_BMJC01000002.1"/>
</dbReference>
<dbReference type="EMBL" id="BMJC01000002">
    <property type="protein sequence ID" value="GGA95052.1"/>
    <property type="molecule type" value="Genomic_DNA"/>
</dbReference>
<reference evidence="2" key="1">
    <citation type="journal article" date="2014" name="Int. J. Syst. Evol. Microbiol.">
        <title>Complete genome sequence of Corynebacterium casei LMG S-19264T (=DSM 44701T), isolated from a smear-ripened cheese.</title>
        <authorList>
            <consortium name="US DOE Joint Genome Institute (JGI-PGF)"/>
            <person name="Walter F."/>
            <person name="Albersmeier A."/>
            <person name="Kalinowski J."/>
            <person name="Ruckert C."/>
        </authorList>
    </citation>
    <scope>NUCLEOTIDE SEQUENCE</scope>
    <source>
        <strain evidence="2">CGMCC 1.15448</strain>
    </source>
</reference>
<name>A0A8J2UBP4_9BACT</name>
<protein>
    <submittedName>
        <fullName evidence="2">Uncharacterized protein</fullName>
    </submittedName>
</protein>
<gene>
    <name evidence="2" type="ORF">GCM10011511_17970</name>
</gene>
<sequence>MKYIITLVLLIAVVLNGLIGYRLFQHSNYNVSSLLIIASYLSIVMSIYVLTVSRTRSNPLIH</sequence>
<feature type="transmembrane region" description="Helical" evidence="1">
    <location>
        <begin position="30"/>
        <end position="50"/>
    </location>
</feature>
<evidence type="ECO:0000256" key="1">
    <source>
        <dbReference type="SAM" id="Phobius"/>
    </source>
</evidence>
<dbReference type="AlphaFoldDB" id="A0A8J2UBP4"/>
<keyword evidence="1" id="KW-0472">Membrane</keyword>
<keyword evidence="1" id="KW-1133">Transmembrane helix</keyword>
<organism evidence="2 3">
    <name type="scientific">Puia dinghuensis</name>
    <dbReference type="NCBI Taxonomy" id="1792502"/>
    <lineage>
        <taxon>Bacteria</taxon>
        <taxon>Pseudomonadati</taxon>
        <taxon>Bacteroidota</taxon>
        <taxon>Chitinophagia</taxon>
        <taxon>Chitinophagales</taxon>
        <taxon>Chitinophagaceae</taxon>
        <taxon>Puia</taxon>
    </lineage>
</organism>
<dbReference type="Proteomes" id="UP000607559">
    <property type="component" value="Unassembled WGS sequence"/>
</dbReference>
<keyword evidence="1" id="KW-0812">Transmembrane</keyword>
<accession>A0A8J2UBP4</accession>
<keyword evidence="3" id="KW-1185">Reference proteome</keyword>
<reference evidence="2" key="2">
    <citation type="submission" date="2020-09" db="EMBL/GenBank/DDBJ databases">
        <authorList>
            <person name="Sun Q."/>
            <person name="Zhou Y."/>
        </authorList>
    </citation>
    <scope>NUCLEOTIDE SEQUENCE</scope>
    <source>
        <strain evidence="2">CGMCC 1.15448</strain>
    </source>
</reference>